<organism evidence="2 3">
    <name type="scientific">Rummeliibacillus stabekisii</name>
    <dbReference type="NCBI Taxonomy" id="241244"/>
    <lineage>
        <taxon>Bacteria</taxon>
        <taxon>Bacillati</taxon>
        <taxon>Bacillota</taxon>
        <taxon>Bacilli</taxon>
        <taxon>Bacillales</taxon>
        <taxon>Caryophanaceae</taxon>
        <taxon>Rummeliibacillus</taxon>
    </lineage>
</organism>
<name>A0A143HF03_9BACL</name>
<dbReference type="AlphaFoldDB" id="A0A143HF03"/>
<dbReference type="SUPFAM" id="SSF54593">
    <property type="entry name" value="Glyoxalase/Bleomycin resistance protein/Dihydroxybiphenyl dioxygenase"/>
    <property type="match status" value="1"/>
</dbReference>
<dbReference type="Pfam" id="PF00903">
    <property type="entry name" value="Glyoxalase"/>
    <property type="match status" value="1"/>
</dbReference>
<evidence type="ECO:0000313" key="3">
    <source>
        <dbReference type="Proteomes" id="UP000076021"/>
    </source>
</evidence>
<reference evidence="2 3" key="1">
    <citation type="journal article" date="2016" name="Genome Announc.">
        <title>Whole-Genome Sequence of Rummeliibacillus stabekisii Strain PP9 Isolated from Antarctic Soil.</title>
        <authorList>
            <person name="da Mota F.F."/>
            <person name="Vollu R.E."/>
            <person name="Jurelevicius D."/>
            <person name="Seldin L."/>
        </authorList>
    </citation>
    <scope>NUCLEOTIDE SEQUENCE [LARGE SCALE GENOMIC DNA]</scope>
    <source>
        <strain evidence="2 3">PP9</strain>
    </source>
</reference>
<reference evidence="3" key="2">
    <citation type="submission" date="2016-03" db="EMBL/GenBank/DDBJ databases">
        <authorList>
            <person name="Seldin L."/>
        </authorList>
    </citation>
    <scope>NUCLEOTIDE SEQUENCE [LARGE SCALE GENOMIC DNA]</scope>
    <source>
        <strain evidence="3">PP9</strain>
    </source>
</reference>
<dbReference type="KEGG" id="rst:ATY39_11865"/>
<dbReference type="Gene3D" id="3.10.180.10">
    <property type="entry name" value="2,3-Dihydroxybiphenyl 1,2-Dioxygenase, domain 1"/>
    <property type="match status" value="1"/>
</dbReference>
<dbReference type="Proteomes" id="UP000076021">
    <property type="component" value="Chromosome"/>
</dbReference>
<dbReference type="CDD" id="cd06587">
    <property type="entry name" value="VOC"/>
    <property type="match status" value="1"/>
</dbReference>
<dbReference type="InterPro" id="IPR037523">
    <property type="entry name" value="VOC_core"/>
</dbReference>
<keyword evidence="3" id="KW-1185">Reference proteome</keyword>
<dbReference type="STRING" id="241244.ATY39_11865"/>
<dbReference type="InterPro" id="IPR029068">
    <property type="entry name" value="Glyas_Bleomycin-R_OHBP_Dase"/>
</dbReference>
<dbReference type="InterPro" id="IPR004360">
    <property type="entry name" value="Glyas_Fos-R_dOase_dom"/>
</dbReference>
<dbReference type="RefSeq" id="WP_066790043.1">
    <property type="nucleotide sequence ID" value="NZ_CP014806.1"/>
</dbReference>
<dbReference type="EMBL" id="CP014806">
    <property type="protein sequence ID" value="AMX00057.1"/>
    <property type="molecule type" value="Genomic_DNA"/>
</dbReference>
<protein>
    <submittedName>
        <fullName evidence="2">Glyoxalase</fullName>
    </submittedName>
</protein>
<dbReference type="OrthoDB" id="291991at2"/>
<sequence>MAEKLQRVGTIYIPVSDVGLSSEWYVNKLGAILNYKDEEKAILDLANQSVFLVRSSADESLNFHDSHGNERFSLTFEVNGMHALETIHREFIEKEVHVGEIENRGHAGRNFVFYDLDGNKFDIWSELSPVFKEKYDI</sequence>
<gene>
    <name evidence="2" type="ORF">ATY39_11865</name>
</gene>
<accession>A0A143HF03</accession>
<evidence type="ECO:0000313" key="2">
    <source>
        <dbReference type="EMBL" id="AMX00057.1"/>
    </source>
</evidence>
<dbReference type="PROSITE" id="PS51819">
    <property type="entry name" value="VOC"/>
    <property type="match status" value="1"/>
</dbReference>
<proteinExistence type="predicted"/>
<evidence type="ECO:0000259" key="1">
    <source>
        <dbReference type="PROSITE" id="PS51819"/>
    </source>
</evidence>
<feature type="domain" description="VOC" evidence="1">
    <location>
        <begin position="7"/>
        <end position="126"/>
    </location>
</feature>